<evidence type="ECO:0000313" key="3">
    <source>
        <dbReference type="Proteomes" id="UP000756860"/>
    </source>
</evidence>
<feature type="domain" description="Rubrerythrin diiron-binding" evidence="1">
    <location>
        <begin position="5"/>
        <end position="136"/>
    </location>
</feature>
<evidence type="ECO:0000259" key="1">
    <source>
        <dbReference type="Pfam" id="PF02915"/>
    </source>
</evidence>
<keyword evidence="3" id="KW-1185">Reference proteome</keyword>
<dbReference type="EMBL" id="JAHCVK010000001">
    <property type="protein sequence ID" value="MBT0652529.1"/>
    <property type="molecule type" value="Genomic_DNA"/>
</dbReference>
<accession>A0ABS5SDG1</accession>
<dbReference type="InterPro" id="IPR009078">
    <property type="entry name" value="Ferritin-like_SF"/>
</dbReference>
<dbReference type="PANTHER" id="PTHR33531:SF7">
    <property type="entry name" value="HYPOTHETICAL MEMBRANE PROTEIN, CONSERVED"/>
    <property type="match status" value="1"/>
</dbReference>
<dbReference type="RefSeq" id="WP_214174467.1">
    <property type="nucleotide sequence ID" value="NZ_JAHCVK010000001.1"/>
</dbReference>
<protein>
    <submittedName>
        <fullName evidence="2">Ferritin family protein</fullName>
    </submittedName>
</protein>
<dbReference type="PANTHER" id="PTHR33531">
    <property type="entry name" value="RUBRERYTHRIN SUBFAMILY"/>
    <property type="match status" value="1"/>
</dbReference>
<reference evidence="2 3" key="1">
    <citation type="submission" date="2021-05" db="EMBL/GenBank/DDBJ databases">
        <title>The draft genome of Geobacter luticola JCM 17780.</title>
        <authorList>
            <person name="Xu Z."/>
            <person name="Masuda Y."/>
            <person name="Itoh H."/>
            <person name="Senoo K."/>
        </authorList>
    </citation>
    <scope>NUCLEOTIDE SEQUENCE [LARGE SCALE GENOMIC DNA]</scope>
    <source>
        <strain evidence="2 3">JCM 17780</strain>
    </source>
</reference>
<evidence type="ECO:0000313" key="2">
    <source>
        <dbReference type="EMBL" id="MBT0652529.1"/>
    </source>
</evidence>
<name>A0ABS5SDG1_9BACT</name>
<dbReference type="Proteomes" id="UP000756860">
    <property type="component" value="Unassembled WGS sequence"/>
</dbReference>
<comment type="caution">
    <text evidence="2">The sequence shown here is derived from an EMBL/GenBank/DDBJ whole genome shotgun (WGS) entry which is preliminary data.</text>
</comment>
<gene>
    <name evidence="2" type="ORF">KI810_05640</name>
</gene>
<dbReference type="SUPFAM" id="SSF47240">
    <property type="entry name" value="Ferritin-like"/>
    <property type="match status" value="1"/>
</dbReference>
<dbReference type="Pfam" id="PF02915">
    <property type="entry name" value="Rubrerythrin"/>
    <property type="match status" value="1"/>
</dbReference>
<proteinExistence type="predicted"/>
<dbReference type="Gene3D" id="1.20.1260.10">
    <property type="match status" value="1"/>
</dbReference>
<dbReference type="InterPro" id="IPR003251">
    <property type="entry name" value="Rr_diiron-bd_dom"/>
</dbReference>
<dbReference type="CDD" id="cd01045">
    <property type="entry name" value="Ferritin_like_AB"/>
    <property type="match status" value="1"/>
</dbReference>
<organism evidence="2 3">
    <name type="scientific">Geomobilimonas luticola</name>
    <dbReference type="NCBI Taxonomy" id="1114878"/>
    <lineage>
        <taxon>Bacteria</taxon>
        <taxon>Pseudomonadati</taxon>
        <taxon>Thermodesulfobacteriota</taxon>
        <taxon>Desulfuromonadia</taxon>
        <taxon>Geobacterales</taxon>
        <taxon>Geobacteraceae</taxon>
        <taxon>Geomobilimonas</taxon>
    </lineage>
</organism>
<dbReference type="InterPro" id="IPR012347">
    <property type="entry name" value="Ferritin-like"/>
</dbReference>
<sequence>MNVFDCAIKREEESVKYYEKLATLSVVPELKNLFTILAKSEQGHHDALLEMKGSIAPLKSQFNTLPDAECLFEPLLAKRDLMEELKEDPDAYRNVVKEEEEGIRFYEELAAQVKDEGTRETLLLIADEERKHLSIVEHIYFFVESPKYYLANAEFSNLKKFD</sequence>